<evidence type="ECO:0000313" key="1">
    <source>
        <dbReference type="EMBL" id="GIQ88901.1"/>
    </source>
</evidence>
<dbReference type="Proteomes" id="UP000265618">
    <property type="component" value="Unassembled WGS sequence"/>
</dbReference>
<dbReference type="EMBL" id="BDIP01004501">
    <property type="protein sequence ID" value="GIQ88901.1"/>
    <property type="molecule type" value="Genomic_DNA"/>
</dbReference>
<gene>
    <name evidence="1" type="ORF">KIPB_011252</name>
</gene>
<accession>A0A9K3GNL7</accession>
<reference evidence="1 2" key="1">
    <citation type="journal article" date="2018" name="PLoS ONE">
        <title>The draft genome of Kipferlia bialata reveals reductive genome evolution in fornicate parasites.</title>
        <authorList>
            <person name="Tanifuji G."/>
            <person name="Takabayashi S."/>
            <person name="Kume K."/>
            <person name="Takagi M."/>
            <person name="Nakayama T."/>
            <person name="Kamikawa R."/>
            <person name="Inagaki Y."/>
            <person name="Hashimoto T."/>
        </authorList>
    </citation>
    <scope>NUCLEOTIDE SEQUENCE [LARGE SCALE GENOMIC DNA]</scope>
    <source>
        <strain evidence="1">NY0173</strain>
    </source>
</reference>
<evidence type="ECO:0000313" key="2">
    <source>
        <dbReference type="Proteomes" id="UP000265618"/>
    </source>
</evidence>
<feature type="non-terminal residue" evidence="1">
    <location>
        <position position="1"/>
    </location>
</feature>
<name>A0A9K3GNL7_9EUKA</name>
<protein>
    <submittedName>
        <fullName evidence="1">Uncharacterized protein</fullName>
    </submittedName>
</protein>
<comment type="caution">
    <text evidence="1">The sequence shown here is derived from an EMBL/GenBank/DDBJ whole genome shotgun (WGS) entry which is preliminary data.</text>
</comment>
<proteinExistence type="predicted"/>
<keyword evidence="2" id="KW-1185">Reference proteome</keyword>
<dbReference type="AlphaFoldDB" id="A0A9K3GNL7"/>
<sequence length="78" mass="8877">ARNGFPHIDTDAIQEQYEGVVSSSVYARALCDVLEIMEEVVGHVSEERKDWAIGLMETDSKGYELARAMKIYDIYIHI</sequence>
<organism evidence="1 2">
    <name type="scientific">Kipferlia bialata</name>
    <dbReference type="NCBI Taxonomy" id="797122"/>
    <lineage>
        <taxon>Eukaryota</taxon>
        <taxon>Metamonada</taxon>
        <taxon>Carpediemonas-like organisms</taxon>
        <taxon>Kipferlia</taxon>
    </lineage>
</organism>